<feature type="binding site" evidence="7">
    <location>
        <position position="148"/>
    </location>
    <ligand>
        <name>carbamoyl phosphate</name>
        <dbReference type="ChEBI" id="CHEBI:58228"/>
    </ligand>
</feature>
<evidence type="ECO:0000256" key="2">
    <source>
        <dbReference type="ARBA" id="ARBA00008896"/>
    </source>
</evidence>
<evidence type="ECO:0000313" key="11">
    <source>
        <dbReference type="Proteomes" id="UP000294419"/>
    </source>
</evidence>
<dbReference type="PRINTS" id="PR00100">
    <property type="entry name" value="AOTCASE"/>
</dbReference>
<reference evidence="10 11" key="1">
    <citation type="submission" date="2019-03" db="EMBL/GenBank/DDBJ databases">
        <authorList>
            <person name="Kim H."/>
            <person name="Yu S.-M."/>
        </authorList>
    </citation>
    <scope>NUCLEOTIDE SEQUENCE [LARGE SCALE GENOMIC DNA]</scope>
    <source>
        <strain evidence="10 11">NBC122</strain>
    </source>
</reference>
<dbReference type="SUPFAM" id="SSF53671">
    <property type="entry name" value="Aspartate/ornithine carbamoyltransferase"/>
    <property type="match status" value="1"/>
</dbReference>
<feature type="binding site" evidence="7">
    <location>
        <position position="181"/>
    </location>
    <ligand>
        <name>L-aspartate</name>
        <dbReference type="ChEBI" id="CHEBI:29991"/>
    </ligand>
</feature>
<evidence type="ECO:0000259" key="8">
    <source>
        <dbReference type="Pfam" id="PF00185"/>
    </source>
</evidence>
<feature type="binding site" evidence="7">
    <location>
        <position position="72"/>
    </location>
    <ligand>
        <name>carbamoyl phosphate</name>
        <dbReference type="ChEBI" id="CHEBI:58228"/>
    </ligand>
</feature>
<dbReference type="EMBL" id="CP037954">
    <property type="protein sequence ID" value="QBO56873.1"/>
    <property type="molecule type" value="Genomic_DNA"/>
</dbReference>
<dbReference type="GO" id="GO:0016597">
    <property type="term" value="F:amino acid binding"/>
    <property type="evidence" value="ECO:0007669"/>
    <property type="project" value="InterPro"/>
</dbReference>
<comment type="catalytic activity">
    <reaction evidence="6 7">
        <text>carbamoyl phosphate + L-aspartate = N-carbamoyl-L-aspartate + phosphate + H(+)</text>
        <dbReference type="Rhea" id="RHEA:20013"/>
        <dbReference type="ChEBI" id="CHEBI:15378"/>
        <dbReference type="ChEBI" id="CHEBI:29991"/>
        <dbReference type="ChEBI" id="CHEBI:32814"/>
        <dbReference type="ChEBI" id="CHEBI:43474"/>
        <dbReference type="ChEBI" id="CHEBI:58228"/>
        <dbReference type="EC" id="2.1.3.2"/>
    </reaction>
</comment>
<dbReference type="InterPro" id="IPR036901">
    <property type="entry name" value="Asp/Orn_carbamoylTrfase_sf"/>
</dbReference>
<dbReference type="NCBIfam" id="TIGR00670">
    <property type="entry name" value="asp_carb_tr"/>
    <property type="match status" value="1"/>
</dbReference>
<dbReference type="Pfam" id="PF00185">
    <property type="entry name" value="OTCace"/>
    <property type="match status" value="1"/>
</dbReference>
<evidence type="ECO:0000256" key="6">
    <source>
        <dbReference type="ARBA" id="ARBA00048859"/>
    </source>
</evidence>
<gene>
    <name evidence="7 10" type="primary">pyrB</name>
    <name evidence="10" type="ORF">NBC122_00012</name>
</gene>
<dbReference type="GO" id="GO:0004070">
    <property type="term" value="F:aspartate carbamoyltransferase activity"/>
    <property type="evidence" value="ECO:0007669"/>
    <property type="project" value="UniProtKB-UniRule"/>
</dbReference>
<dbReference type="UniPathway" id="UPA00070">
    <property type="reaction ID" value="UER00116"/>
</dbReference>
<feature type="binding site" evidence="7">
    <location>
        <position position="71"/>
    </location>
    <ligand>
        <name>carbamoyl phosphate</name>
        <dbReference type="ChEBI" id="CHEBI:58228"/>
    </ligand>
</feature>
<dbReference type="PROSITE" id="PS00097">
    <property type="entry name" value="CARBAMOYLTRANSFERASE"/>
    <property type="match status" value="1"/>
</dbReference>
<dbReference type="Pfam" id="PF02729">
    <property type="entry name" value="OTCace_N"/>
    <property type="match status" value="1"/>
</dbReference>
<feature type="domain" description="Aspartate/ornithine carbamoyltransferase Asp/Orn-binding" evidence="8">
    <location>
        <begin position="167"/>
        <end position="312"/>
    </location>
</feature>
<name>A0A4P6ZBP2_9FLAO</name>
<dbReference type="GO" id="GO:0044205">
    <property type="term" value="P:'de novo' UMP biosynthetic process"/>
    <property type="evidence" value="ECO:0007669"/>
    <property type="project" value="UniProtKB-UniRule"/>
</dbReference>
<evidence type="ECO:0000256" key="5">
    <source>
        <dbReference type="ARBA" id="ARBA00043884"/>
    </source>
</evidence>
<dbReference type="Proteomes" id="UP000294419">
    <property type="component" value="Chromosome"/>
</dbReference>
<dbReference type="EC" id="2.1.3.2" evidence="7"/>
<feature type="binding site" evidence="7">
    <location>
        <position position="233"/>
    </location>
    <ligand>
        <name>L-aspartate</name>
        <dbReference type="ChEBI" id="CHEBI:29991"/>
    </ligand>
</feature>
<comment type="pathway">
    <text evidence="1 7">Pyrimidine metabolism; UMP biosynthesis via de novo pathway; (S)-dihydroorotate from bicarbonate: step 2/3.</text>
</comment>
<evidence type="ECO:0000256" key="1">
    <source>
        <dbReference type="ARBA" id="ARBA00004852"/>
    </source>
</evidence>
<evidence type="ECO:0000313" key="10">
    <source>
        <dbReference type="EMBL" id="QBO56873.1"/>
    </source>
</evidence>
<evidence type="ECO:0000256" key="4">
    <source>
        <dbReference type="ARBA" id="ARBA00022975"/>
    </source>
</evidence>
<protein>
    <recommendedName>
        <fullName evidence="7">Aspartate carbamoyltransferase</fullName>
        <ecNumber evidence="7">2.1.3.2</ecNumber>
    </recommendedName>
    <alternativeName>
        <fullName evidence="7">Aspartate transcarbamylase</fullName>
        <shortName evidence="7">ATCase</shortName>
    </alternativeName>
</protein>
<dbReference type="KEGG" id="csal:NBC122_00012"/>
<comment type="similarity">
    <text evidence="2 7">Belongs to the aspartate/ornithine carbamoyltransferase superfamily. ATCase family.</text>
</comment>
<proteinExistence type="inferred from homology"/>
<keyword evidence="4 7" id="KW-0665">Pyrimidine biosynthesis</keyword>
<evidence type="ECO:0000259" key="9">
    <source>
        <dbReference type="Pfam" id="PF02729"/>
    </source>
</evidence>
<feature type="binding site" evidence="7">
    <location>
        <position position="276"/>
    </location>
    <ligand>
        <name>carbamoyl phosphate</name>
        <dbReference type="ChEBI" id="CHEBI:58228"/>
    </ligand>
</feature>
<feature type="binding site" evidence="7">
    <location>
        <position position="151"/>
    </location>
    <ligand>
        <name>carbamoyl phosphate</name>
        <dbReference type="ChEBI" id="CHEBI:58228"/>
    </ligand>
</feature>
<dbReference type="PANTHER" id="PTHR45753:SF6">
    <property type="entry name" value="ASPARTATE CARBAMOYLTRANSFERASE"/>
    <property type="match status" value="1"/>
</dbReference>
<dbReference type="InterPro" id="IPR006130">
    <property type="entry name" value="Asp/Orn_carbamoylTrfase"/>
</dbReference>
<dbReference type="HAMAP" id="MF_00001">
    <property type="entry name" value="Asp_carb_tr"/>
    <property type="match status" value="1"/>
</dbReference>
<comment type="function">
    <text evidence="5 7">Catalyzes the condensation of carbamoyl phosphate and aspartate to form carbamoyl aspartate and inorganic phosphate, the committed step in the de novo pyrimidine nucleotide biosynthesis pathway.</text>
</comment>
<dbReference type="FunFam" id="3.40.50.1370:FF:000011">
    <property type="entry name" value="Aspartate carbamoyltransferase"/>
    <property type="match status" value="1"/>
</dbReference>
<dbReference type="InterPro" id="IPR002082">
    <property type="entry name" value="Asp_carbamoyltransf"/>
</dbReference>
<dbReference type="GO" id="GO:0005829">
    <property type="term" value="C:cytosol"/>
    <property type="evidence" value="ECO:0007669"/>
    <property type="project" value="TreeGrafter"/>
</dbReference>
<feature type="binding site" evidence="7">
    <location>
        <position position="277"/>
    </location>
    <ligand>
        <name>carbamoyl phosphate</name>
        <dbReference type="ChEBI" id="CHEBI:58228"/>
    </ligand>
</feature>
<dbReference type="Gene3D" id="3.40.50.1370">
    <property type="entry name" value="Aspartate/ornithine carbamoyltransferase"/>
    <property type="match status" value="2"/>
</dbReference>
<keyword evidence="3 7" id="KW-0808">Transferase</keyword>
<accession>A0A4P6ZBP2</accession>
<feature type="domain" description="Aspartate/ornithine carbamoyltransferase carbamoyl-P binding" evidence="9">
    <location>
        <begin position="26"/>
        <end position="161"/>
    </location>
</feature>
<dbReference type="NCBIfam" id="NF002032">
    <property type="entry name" value="PRK00856.1"/>
    <property type="match status" value="1"/>
</dbReference>
<dbReference type="PANTHER" id="PTHR45753">
    <property type="entry name" value="ORNITHINE CARBAMOYLTRANSFERASE, MITOCHONDRIAL"/>
    <property type="match status" value="1"/>
</dbReference>
<dbReference type="GO" id="GO:0006207">
    <property type="term" value="P:'de novo' pyrimidine nucleobase biosynthetic process"/>
    <property type="evidence" value="ECO:0007669"/>
    <property type="project" value="InterPro"/>
</dbReference>
<sequence>MPIITIFIYNEVILASFFFELKTKIMLRTADLSVEKINKLLQEAEEFSKGKVLKAKQEIYVSNLFFEDSTRTKTSFDVAERKLGLNVVPFDISASSVNKGESLYDTVKTMKSLGIDLCVIRHKKEKFYDEFKGIDIAIINGGDGTGNHPSQNILDLMTIQQEFGKFKGLKVGIVGDVKHSRVANSNAEVLRKMGAKVYFSGPEQWFDEGTIINGTYLSIDDLVKEVDVLMLLRIQHERHESDEKLNLSPEKYHRKFGLTKERETAMKKNAIIMHPAPINRGVEIDGELVECSRSRIFKQMENGVFARMAILKTALEAKGFEFEEVQ</sequence>
<feature type="binding site" evidence="7">
    <location>
        <position position="99"/>
    </location>
    <ligand>
        <name>L-aspartate</name>
        <dbReference type="ChEBI" id="CHEBI:29991"/>
    </ligand>
</feature>
<comment type="subunit">
    <text evidence="7">Heterododecamer (2C3:3R2) of six catalytic PyrB chains organized as two trimers (C3), and six regulatory PyrI chains organized as three dimers (R2).</text>
</comment>
<keyword evidence="11" id="KW-1185">Reference proteome</keyword>
<dbReference type="PRINTS" id="PR00101">
    <property type="entry name" value="ATCASE"/>
</dbReference>
<dbReference type="AlphaFoldDB" id="A0A4P6ZBP2"/>
<feature type="binding site" evidence="7">
    <location>
        <position position="121"/>
    </location>
    <ligand>
        <name>carbamoyl phosphate</name>
        <dbReference type="ChEBI" id="CHEBI:58228"/>
    </ligand>
</feature>
<dbReference type="GO" id="GO:0006520">
    <property type="term" value="P:amino acid metabolic process"/>
    <property type="evidence" value="ECO:0007669"/>
    <property type="project" value="InterPro"/>
</dbReference>
<organism evidence="10 11">
    <name type="scientific">Chryseobacterium salivictor</name>
    <dbReference type="NCBI Taxonomy" id="2547600"/>
    <lineage>
        <taxon>Bacteria</taxon>
        <taxon>Pseudomonadati</taxon>
        <taxon>Bacteroidota</taxon>
        <taxon>Flavobacteriia</taxon>
        <taxon>Flavobacteriales</taxon>
        <taxon>Weeksellaceae</taxon>
        <taxon>Chryseobacterium group</taxon>
        <taxon>Chryseobacterium</taxon>
    </lineage>
</organism>
<evidence type="ECO:0000256" key="7">
    <source>
        <dbReference type="HAMAP-Rule" id="MF_00001"/>
    </source>
</evidence>
<dbReference type="InterPro" id="IPR006131">
    <property type="entry name" value="Asp_carbamoyltransf_Asp/Orn-bd"/>
</dbReference>
<dbReference type="InterPro" id="IPR006132">
    <property type="entry name" value="Asp/Orn_carbamoyltranf_P-bd"/>
</dbReference>
<evidence type="ECO:0000256" key="3">
    <source>
        <dbReference type="ARBA" id="ARBA00022679"/>
    </source>
</evidence>